<evidence type="ECO:0000313" key="2">
    <source>
        <dbReference type="EMBL" id="MBS4538489.1"/>
    </source>
</evidence>
<keyword evidence="1" id="KW-1133">Transmembrane helix</keyword>
<evidence type="ECO:0000313" key="3">
    <source>
        <dbReference type="Proteomes" id="UP000724672"/>
    </source>
</evidence>
<dbReference type="RefSeq" id="WP_203366415.1">
    <property type="nucleotide sequence ID" value="NZ_WSFT01000034.1"/>
</dbReference>
<accession>A0A942UX92</accession>
<keyword evidence="1" id="KW-0472">Membrane</keyword>
<gene>
    <name evidence="2" type="ORF">GOQ27_08435</name>
</gene>
<name>A0A942UX92_9FIRM</name>
<keyword evidence="1" id="KW-0812">Transmembrane</keyword>
<organism evidence="2 3">
    <name type="scientific">Anaeromonas frigoriresistens</name>
    <dbReference type="NCBI Taxonomy" id="2683708"/>
    <lineage>
        <taxon>Bacteria</taxon>
        <taxon>Bacillati</taxon>
        <taxon>Bacillota</taxon>
        <taxon>Tissierellia</taxon>
        <taxon>Tissierellales</taxon>
        <taxon>Thermohalobacteraceae</taxon>
        <taxon>Anaeromonas</taxon>
    </lineage>
</organism>
<feature type="transmembrane region" description="Helical" evidence="1">
    <location>
        <begin position="39"/>
        <end position="58"/>
    </location>
</feature>
<sequence length="93" mass="10669">MRRKIKKISKYISLFFLLVGIAIWAWYILFILILHNIPYGEILLTIPIGILGTISGIISRNKKLIILNIIQTLAFPIAITLASYQEAREMLNK</sequence>
<reference evidence="2" key="1">
    <citation type="submission" date="2019-12" db="EMBL/GenBank/DDBJ databases">
        <title>Clostridiaceae gen. nov. sp. nov., isolated from sediment in Xinjiang, China.</title>
        <authorList>
            <person name="Zhang R."/>
        </authorList>
    </citation>
    <scope>NUCLEOTIDE SEQUENCE</scope>
    <source>
        <strain evidence="2">D2Q-11</strain>
    </source>
</reference>
<feature type="transmembrane region" description="Helical" evidence="1">
    <location>
        <begin position="12"/>
        <end position="33"/>
    </location>
</feature>
<dbReference type="AlphaFoldDB" id="A0A942UX92"/>
<dbReference type="Proteomes" id="UP000724672">
    <property type="component" value="Unassembled WGS sequence"/>
</dbReference>
<feature type="transmembrane region" description="Helical" evidence="1">
    <location>
        <begin position="65"/>
        <end position="84"/>
    </location>
</feature>
<comment type="caution">
    <text evidence="2">The sequence shown here is derived from an EMBL/GenBank/DDBJ whole genome shotgun (WGS) entry which is preliminary data.</text>
</comment>
<protein>
    <submittedName>
        <fullName evidence="2">Uncharacterized protein</fullName>
    </submittedName>
</protein>
<proteinExistence type="predicted"/>
<dbReference type="EMBL" id="WSFT01000034">
    <property type="protein sequence ID" value="MBS4538489.1"/>
    <property type="molecule type" value="Genomic_DNA"/>
</dbReference>
<keyword evidence="3" id="KW-1185">Reference proteome</keyword>
<evidence type="ECO:0000256" key="1">
    <source>
        <dbReference type="SAM" id="Phobius"/>
    </source>
</evidence>